<dbReference type="InterPro" id="IPR043136">
    <property type="entry name" value="B30.2/SPRY_sf"/>
</dbReference>
<evidence type="ECO:0000256" key="1">
    <source>
        <dbReference type="SAM" id="MobiDB-lite"/>
    </source>
</evidence>
<dbReference type="EMBL" id="JARBJD010000145">
    <property type="protein sequence ID" value="KAK2949950.1"/>
    <property type="molecule type" value="Genomic_DNA"/>
</dbReference>
<proteinExistence type="predicted"/>
<reference evidence="2 3" key="1">
    <citation type="journal article" date="2022" name="bioRxiv">
        <title>Genomics of Preaxostyla Flagellates Illuminates Evolutionary Transitions and the Path Towards Mitochondrial Loss.</title>
        <authorList>
            <person name="Novak L.V.F."/>
            <person name="Treitli S.C."/>
            <person name="Pyrih J."/>
            <person name="Halakuc P."/>
            <person name="Pipaliya S.V."/>
            <person name="Vacek V."/>
            <person name="Brzon O."/>
            <person name="Soukal P."/>
            <person name="Eme L."/>
            <person name="Dacks J.B."/>
            <person name="Karnkowska A."/>
            <person name="Elias M."/>
            <person name="Hampl V."/>
        </authorList>
    </citation>
    <scope>NUCLEOTIDE SEQUENCE [LARGE SCALE GENOMIC DNA]</scope>
    <source>
        <strain evidence="2">NAU3</strain>
        <tissue evidence="2">Gut</tissue>
    </source>
</reference>
<organism evidence="2 3">
    <name type="scientific">Blattamonas nauphoetae</name>
    <dbReference type="NCBI Taxonomy" id="2049346"/>
    <lineage>
        <taxon>Eukaryota</taxon>
        <taxon>Metamonada</taxon>
        <taxon>Preaxostyla</taxon>
        <taxon>Oxymonadida</taxon>
        <taxon>Blattamonas</taxon>
    </lineage>
</organism>
<name>A0ABQ9XFE6_9EUKA</name>
<sequence length="219" mass="24242">MSLNQLKDLPTVSTTDTPTNGVKIPSAPLQTLPSVNFSDPSKFSIMRTTITRTELSRNKSAKKDVWSSALLSDPFTSGIVSITITILSFPRSFHFGLMDSTSPIPKIGEILGYNVKNSVALNTDGTLWVNTPSSDSYHDCHPDLEEGDCVRMEVDLDSTPRTVQFFVNGEAVKYYVSGIPSSVQIGFSIYSQRTAFRIDNISRLPQPTPISEEMEELKW</sequence>
<accession>A0ABQ9XFE6</accession>
<gene>
    <name evidence="2" type="ORF">BLNAU_15092</name>
</gene>
<comment type="caution">
    <text evidence="2">The sequence shown here is derived from an EMBL/GenBank/DDBJ whole genome shotgun (WGS) entry which is preliminary data.</text>
</comment>
<feature type="region of interest" description="Disordered" evidence="1">
    <location>
        <begin position="1"/>
        <end position="24"/>
    </location>
</feature>
<evidence type="ECO:0000313" key="3">
    <source>
        <dbReference type="Proteomes" id="UP001281761"/>
    </source>
</evidence>
<keyword evidence="3" id="KW-1185">Reference proteome</keyword>
<protein>
    <recommendedName>
        <fullName evidence="4">B30.2/SPRY domain-containing protein</fullName>
    </recommendedName>
</protein>
<dbReference type="Proteomes" id="UP001281761">
    <property type="component" value="Unassembled WGS sequence"/>
</dbReference>
<dbReference type="Gene3D" id="2.60.120.920">
    <property type="match status" value="1"/>
</dbReference>
<evidence type="ECO:0008006" key="4">
    <source>
        <dbReference type="Google" id="ProtNLM"/>
    </source>
</evidence>
<evidence type="ECO:0000313" key="2">
    <source>
        <dbReference type="EMBL" id="KAK2949950.1"/>
    </source>
</evidence>
<feature type="compositionally biased region" description="Polar residues" evidence="1">
    <location>
        <begin position="1"/>
        <end position="20"/>
    </location>
</feature>